<gene>
    <name evidence="1" type="ORF">CORC01_07543</name>
</gene>
<reference evidence="1 2" key="1">
    <citation type="submission" date="2016-09" db="EMBL/GenBank/DDBJ databases">
        <authorList>
            <person name="Capua I."/>
            <person name="De Benedictis P."/>
            <person name="Joannis T."/>
            <person name="Lombin L.H."/>
            <person name="Cattoli G."/>
        </authorList>
    </citation>
    <scope>NUCLEOTIDE SEQUENCE [LARGE SCALE GENOMIC DNA]</scope>
    <source>
        <strain evidence="1 2">IMI 309357</strain>
    </source>
</reference>
<evidence type="ECO:0000313" key="1">
    <source>
        <dbReference type="EMBL" id="OHE97102.1"/>
    </source>
</evidence>
<protein>
    <submittedName>
        <fullName evidence="1">Uncharacterized protein</fullName>
    </submittedName>
</protein>
<dbReference type="Proteomes" id="UP000176998">
    <property type="component" value="Unassembled WGS sequence"/>
</dbReference>
<dbReference type="AlphaFoldDB" id="A0A1G4B748"/>
<keyword evidence="2" id="KW-1185">Reference proteome</keyword>
<dbReference type="GeneID" id="34560689"/>
<organism evidence="1 2">
    <name type="scientific">Colletotrichum orchidophilum</name>
    <dbReference type="NCBI Taxonomy" id="1209926"/>
    <lineage>
        <taxon>Eukaryota</taxon>
        <taxon>Fungi</taxon>
        <taxon>Dikarya</taxon>
        <taxon>Ascomycota</taxon>
        <taxon>Pezizomycotina</taxon>
        <taxon>Sordariomycetes</taxon>
        <taxon>Hypocreomycetidae</taxon>
        <taxon>Glomerellales</taxon>
        <taxon>Glomerellaceae</taxon>
        <taxon>Colletotrichum</taxon>
    </lineage>
</organism>
<proteinExistence type="predicted"/>
<accession>A0A1G4B748</accession>
<sequence length="126" mass="13376">MLRSKTLPAPRATAKSAASIVEQLTTAIIFSLAVLARGSHAKTFFPPGVKTVAADYESLDDLTLRLRALHAVVCVVPGHPEALLLRIVASSRPPSLPTYNASSQGSLAPIVAFQTRDPFPSQSSRL</sequence>
<dbReference type="OrthoDB" id="9974981at2759"/>
<dbReference type="EMBL" id="MJBS01000061">
    <property type="protein sequence ID" value="OHE97102.1"/>
    <property type="molecule type" value="Genomic_DNA"/>
</dbReference>
<comment type="caution">
    <text evidence="1">The sequence shown here is derived from an EMBL/GenBank/DDBJ whole genome shotgun (WGS) entry which is preliminary data.</text>
</comment>
<name>A0A1G4B748_9PEZI</name>
<evidence type="ECO:0000313" key="2">
    <source>
        <dbReference type="Proteomes" id="UP000176998"/>
    </source>
</evidence>
<dbReference type="RefSeq" id="XP_022474258.1">
    <property type="nucleotide sequence ID" value="XM_022619179.1"/>
</dbReference>
<dbReference type="STRING" id="1209926.A0A1G4B748"/>